<comment type="caution">
    <text evidence="1">The sequence shown here is derived from an EMBL/GenBank/DDBJ whole genome shotgun (WGS) entry which is preliminary data.</text>
</comment>
<evidence type="ECO:0000313" key="2">
    <source>
        <dbReference type="Proteomes" id="UP000237105"/>
    </source>
</evidence>
<dbReference type="AlphaFoldDB" id="A0A2P5A6Y6"/>
<sequence length="66" mass="7098">DCRVFNDLDKKLQIIVKSDSIDGGSSELPKVLPVPALPHASPSANSGKIFELESLIFSTVWGVCLD</sequence>
<gene>
    <name evidence="1" type="ORF">PanWU01x14_362390</name>
</gene>
<proteinExistence type="predicted"/>
<reference evidence="2" key="1">
    <citation type="submission" date="2016-06" db="EMBL/GenBank/DDBJ databases">
        <title>Parallel loss of symbiosis genes in relatives of nitrogen-fixing non-legume Parasponia.</title>
        <authorList>
            <person name="Van Velzen R."/>
            <person name="Holmer R."/>
            <person name="Bu F."/>
            <person name="Rutten L."/>
            <person name="Van Zeijl A."/>
            <person name="Liu W."/>
            <person name="Santuari L."/>
            <person name="Cao Q."/>
            <person name="Sharma T."/>
            <person name="Shen D."/>
            <person name="Roswanjaya Y."/>
            <person name="Wardhani T."/>
            <person name="Kalhor M.S."/>
            <person name="Jansen J."/>
            <person name="Van den Hoogen J."/>
            <person name="Gungor B."/>
            <person name="Hartog M."/>
            <person name="Hontelez J."/>
            <person name="Verver J."/>
            <person name="Yang W.-C."/>
            <person name="Schijlen E."/>
            <person name="Repin R."/>
            <person name="Schilthuizen M."/>
            <person name="Schranz E."/>
            <person name="Heidstra R."/>
            <person name="Miyata K."/>
            <person name="Fedorova E."/>
            <person name="Kohlen W."/>
            <person name="Bisseling T."/>
            <person name="Smit S."/>
            <person name="Geurts R."/>
        </authorList>
    </citation>
    <scope>NUCLEOTIDE SEQUENCE [LARGE SCALE GENOMIC DNA]</scope>
    <source>
        <strain evidence="2">cv. WU1-14</strain>
    </source>
</reference>
<feature type="non-terminal residue" evidence="1">
    <location>
        <position position="1"/>
    </location>
</feature>
<dbReference type="Proteomes" id="UP000237105">
    <property type="component" value="Unassembled WGS sequence"/>
</dbReference>
<dbReference type="EMBL" id="JXTB01000833">
    <property type="protein sequence ID" value="PON32313.1"/>
    <property type="molecule type" value="Genomic_DNA"/>
</dbReference>
<organism evidence="1 2">
    <name type="scientific">Parasponia andersonii</name>
    <name type="common">Sponia andersonii</name>
    <dbReference type="NCBI Taxonomy" id="3476"/>
    <lineage>
        <taxon>Eukaryota</taxon>
        <taxon>Viridiplantae</taxon>
        <taxon>Streptophyta</taxon>
        <taxon>Embryophyta</taxon>
        <taxon>Tracheophyta</taxon>
        <taxon>Spermatophyta</taxon>
        <taxon>Magnoliopsida</taxon>
        <taxon>eudicotyledons</taxon>
        <taxon>Gunneridae</taxon>
        <taxon>Pentapetalae</taxon>
        <taxon>rosids</taxon>
        <taxon>fabids</taxon>
        <taxon>Rosales</taxon>
        <taxon>Cannabaceae</taxon>
        <taxon>Parasponia</taxon>
    </lineage>
</organism>
<keyword evidence="2" id="KW-1185">Reference proteome</keyword>
<protein>
    <submittedName>
        <fullName evidence="1">Uncharacterized protein</fullName>
    </submittedName>
</protein>
<accession>A0A2P5A6Y6</accession>
<name>A0A2P5A6Y6_PARAD</name>
<evidence type="ECO:0000313" key="1">
    <source>
        <dbReference type="EMBL" id="PON32313.1"/>
    </source>
</evidence>